<dbReference type="AlphaFoldDB" id="A0A840PZ50"/>
<dbReference type="Pfam" id="PF00108">
    <property type="entry name" value="Thiolase_N"/>
    <property type="match status" value="1"/>
</dbReference>
<dbReference type="InterPro" id="IPR016039">
    <property type="entry name" value="Thiolase-like"/>
</dbReference>
<evidence type="ECO:0000313" key="10">
    <source>
        <dbReference type="Proteomes" id="UP000584374"/>
    </source>
</evidence>
<dbReference type="RefSeq" id="WP_312864100.1">
    <property type="nucleotide sequence ID" value="NZ_JACHIW010000001.1"/>
</dbReference>
<comment type="similarity">
    <text evidence="1 6">Belongs to the thiolase-like superfamily. Thiolase family.</text>
</comment>
<evidence type="ECO:0000256" key="3">
    <source>
        <dbReference type="ARBA" id="ARBA00022679"/>
    </source>
</evidence>
<organism evidence="9 10">
    <name type="scientific">Saccharopolyspora phatthalungensis</name>
    <dbReference type="NCBI Taxonomy" id="664693"/>
    <lineage>
        <taxon>Bacteria</taxon>
        <taxon>Bacillati</taxon>
        <taxon>Actinomycetota</taxon>
        <taxon>Actinomycetes</taxon>
        <taxon>Pseudonocardiales</taxon>
        <taxon>Pseudonocardiaceae</taxon>
        <taxon>Saccharopolyspora</taxon>
    </lineage>
</organism>
<dbReference type="InterPro" id="IPR020616">
    <property type="entry name" value="Thiolase_N"/>
</dbReference>
<dbReference type="SUPFAM" id="SSF53901">
    <property type="entry name" value="Thiolase-like"/>
    <property type="match status" value="2"/>
</dbReference>
<keyword evidence="10" id="KW-1185">Reference proteome</keyword>
<dbReference type="PANTHER" id="PTHR18919">
    <property type="entry name" value="ACETYL-COA C-ACYLTRANSFERASE"/>
    <property type="match status" value="1"/>
</dbReference>
<evidence type="ECO:0000259" key="7">
    <source>
        <dbReference type="Pfam" id="PF00108"/>
    </source>
</evidence>
<dbReference type="NCBIfam" id="TIGR01930">
    <property type="entry name" value="AcCoA-C-Actrans"/>
    <property type="match status" value="1"/>
</dbReference>
<dbReference type="PANTHER" id="PTHR18919:SF107">
    <property type="entry name" value="ACETYL-COA ACETYLTRANSFERASE, CYTOSOLIC"/>
    <property type="match status" value="1"/>
</dbReference>
<gene>
    <name evidence="9" type="ORF">BJ970_000798</name>
</gene>
<sequence length="373" mass="38511">MNRTPVVIAARRTPIGEAGGRLRHLPVDRLAAPVLRAVLDDAAVDAVDDVLLGNVLGPGGNPARVAALRAGLGEATPGMTIDRQCASGLTAITTAAAMIRGGVGEWFLAGGVESPSTAPWRAWRPRSAAEPPRFYGRAPFAPAEIGDPDMGPAADLVAAEAGISRQRQDAFAARSHARAVAAQQAGRFAAEMVPVGGVAADERPRDGFTAERLARFRPAFTPDGTATAANSCGINDGAAVVLVTTEEQRRRLGLPGLRLLGWRTSGVDPNRLGLGAVPAMRELLTRHTPEVVEFNEAFAGQTLACLDAVGVDEQLVSPDGGAVALGHPWGASGAVLVVRLFSRMVRADGARIGLAALSSGGGLGVATMWERVG</sequence>
<proteinExistence type="inferred from homology"/>
<dbReference type="Pfam" id="PF02803">
    <property type="entry name" value="Thiolase_C"/>
    <property type="match status" value="1"/>
</dbReference>
<dbReference type="PIRSF" id="PIRSF000429">
    <property type="entry name" value="Ac-CoA_Ac_transf"/>
    <property type="match status" value="1"/>
</dbReference>
<keyword evidence="3 6" id="KW-0808">Transferase</keyword>
<dbReference type="EC" id="2.3.1.9" evidence="2"/>
<evidence type="ECO:0000256" key="4">
    <source>
        <dbReference type="ARBA" id="ARBA00023315"/>
    </source>
</evidence>
<dbReference type="InterPro" id="IPR002155">
    <property type="entry name" value="Thiolase"/>
</dbReference>
<keyword evidence="4 6" id="KW-0012">Acyltransferase</keyword>
<dbReference type="CDD" id="cd00751">
    <property type="entry name" value="thiolase"/>
    <property type="match status" value="1"/>
</dbReference>
<evidence type="ECO:0000313" key="9">
    <source>
        <dbReference type="EMBL" id="MBB5153264.1"/>
    </source>
</evidence>
<dbReference type="GO" id="GO:0003985">
    <property type="term" value="F:acetyl-CoA C-acetyltransferase activity"/>
    <property type="evidence" value="ECO:0007669"/>
    <property type="project" value="UniProtKB-EC"/>
</dbReference>
<accession>A0A840PZ50</accession>
<evidence type="ECO:0000256" key="6">
    <source>
        <dbReference type="RuleBase" id="RU003557"/>
    </source>
</evidence>
<evidence type="ECO:0000259" key="8">
    <source>
        <dbReference type="Pfam" id="PF02803"/>
    </source>
</evidence>
<protein>
    <recommendedName>
        <fullName evidence="5">Probable acetyl-CoA acetyltransferase</fullName>
        <ecNumber evidence="2">2.3.1.9</ecNumber>
    </recommendedName>
</protein>
<evidence type="ECO:0000256" key="5">
    <source>
        <dbReference type="ARBA" id="ARBA00040529"/>
    </source>
</evidence>
<feature type="domain" description="Thiolase N-terminal" evidence="7">
    <location>
        <begin position="6"/>
        <end position="247"/>
    </location>
</feature>
<comment type="caution">
    <text evidence="9">The sequence shown here is derived from an EMBL/GenBank/DDBJ whole genome shotgun (WGS) entry which is preliminary data.</text>
</comment>
<dbReference type="Proteomes" id="UP000584374">
    <property type="component" value="Unassembled WGS sequence"/>
</dbReference>
<dbReference type="EMBL" id="JACHIW010000001">
    <property type="protein sequence ID" value="MBB5153264.1"/>
    <property type="molecule type" value="Genomic_DNA"/>
</dbReference>
<name>A0A840PZ50_9PSEU</name>
<evidence type="ECO:0000256" key="1">
    <source>
        <dbReference type="ARBA" id="ARBA00010982"/>
    </source>
</evidence>
<dbReference type="InterPro" id="IPR020617">
    <property type="entry name" value="Thiolase_C"/>
</dbReference>
<reference evidence="9 10" key="1">
    <citation type="submission" date="2020-08" db="EMBL/GenBank/DDBJ databases">
        <title>Sequencing the genomes of 1000 actinobacteria strains.</title>
        <authorList>
            <person name="Klenk H.-P."/>
        </authorList>
    </citation>
    <scope>NUCLEOTIDE SEQUENCE [LARGE SCALE GENOMIC DNA]</scope>
    <source>
        <strain evidence="9 10">DSM 45584</strain>
    </source>
</reference>
<evidence type="ECO:0000256" key="2">
    <source>
        <dbReference type="ARBA" id="ARBA00012705"/>
    </source>
</evidence>
<dbReference type="Gene3D" id="3.40.47.10">
    <property type="match status" value="1"/>
</dbReference>
<feature type="domain" description="Thiolase C-terminal" evidence="8">
    <location>
        <begin position="259"/>
        <end position="370"/>
    </location>
</feature>